<evidence type="ECO:0000313" key="2">
    <source>
        <dbReference type="Proteomes" id="UP000235392"/>
    </source>
</evidence>
<protein>
    <submittedName>
        <fullName evidence="1">Uncharacterized protein</fullName>
    </submittedName>
</protein>
<dbReference type="EMBL" id="PGCI01000128">
    <property type="protein sequence ID" value="PLW38442.1"/>
    <property type="molecule type" value="Genomic_DNA"/>
</dbReference>
<proteinExistence type="predicted"/>
<comment type="caution">
    <text evidence="1">The sequence shown here is derived from an EMBL/GenBank/DDBJ whole genome shotgun (WGS) entry which is preliminary data.</text>
</comment>
<accession>A0A2N5UL27</accession>
<dbReference type="AlphaFoldDB" id="A0A2N5UL27"/>
<sequence>MAIIEPTGPTETGGLSSAVDYGEWLDLFLRGPSSSSSKNYSLMENNPEKC</sequence>
<reference evidence="1 2" key="1">
    <citation type="submission" date="2017-11" db="EMBL/GenBank/DDBJ databases">
        <title>De novo assembly and phasing of dikaryotic genomes from two isolates of Puccinia coronata f. sp. avenae, the causal agent of oat crown rust.</title>
        <authorList>
            <person name="Miller M.E."/>
            <person name="Zhang Y."/>
            <person name="Omidvar V."/>
            <person name="Sperschneider J."/>
            <person name="Schwessinger B."/>
            <person name="Raley C."/>
            <person name="Palmer J.M."/>
            <person name="Garnica D."/>
            <person name="Upadhyaya N."/>
            <person name="Rathjen J."/>
            <person name="Taylor J.M."/>
            <person name="Park R.F."/>
            <person name="Dodds P.N."/>
            <person name="Hirsch C.D."/>
            <person name="Kianian S.F."/>
            <person name="Figueroa M."/>
        </authorList>
    </citation>
    <scope>NUCLEOTIDE SEQUENCE [LARGE SCALE GENOMIC DNA]</scope>
    <source>
        <strain evidence="1">12SD80</strain>
    </source>
</reference>
<name>A0A2N5UL27_9BASI</name>
<organism evidence="1 2">
    <name type="scientific">Puccinia coronata f. sp. avenae</name>
    <dbReference type="NCBI Taxonomy" id="200324"/>
    <lineage>
        <taxon>Eukaryota</taxon>
        <taxon>Fungi</taxon>
        <taxon>Dikarya</taxon>
        <taxon>Basidiomycota</taxon>
        <taxon>Pucciniomycotina</taxon>
        <taxon>Pucciniomycetes</taxon>
        <taxon>Pucciniales</taxon>
        <taxon>Pucciniaceae</taxon>
        <taxon>Puccinia</taxon>
    </lineage>
</organism>
<gene>
    <name evidence="1" type="ORF">PCASD_10338</name>
</gene>
<dbReference type="Proteomes" id="UP000235392">
    <property type="component" value="Unassembled WGS sequence"/>
</dbReference>
<evidence type="ECO:0000313" key="1">
    <source>
        <dbReference type="EMBL" id="PLW38442.1"/>
    </source>
</evidence>